<evidence type="ECO:0000259" key="4">
    <source>
        <dbReference type="SMART" id="SM00563"/>
    </source>
</evidence>
<evidence type="ECO:0000256" key="1">
    <source>
        <dbReference type="ARBA" id="ARBA00005189"/>
    </source>
</evidence>
<organism evidence="5 6">
    <name type="scientific">Aliidiomarina shirensis</name>
    <dbReference type="NCBI Taxonomy" id="1048642"/>
    <lineage>
        <taxon>Bacteria</taxon>
        <taxon>Pseudomonadati</taxon>
        <taxon>Pseudomonadota</taxon>
        <taxon>Gammaproteobacteria</taxon>
        <taxon>Alteromonadales</taxon>
        <taxon>Idiomarinaceae</taxon>
        <taxon>Aliidiomarina</taxon>
    </lineage>
</organism>
<dbReference type="SUPFAM" id="SSF69593">
    <property type="entry name" value="Glycerol-3-phosphate (1)-acyltransferase"/>
    <property type="match status" value="1"/>
</dbReference>
<gene>
    <name evidence="5" type="ORF">CWE13_09715</name>
</gene>
<dbReference type="AlphaFoldDB" id="A0A432WR33"/>
<proteinExistence type="predicted"/>
<keyword evidence="6" id="KW-1185">Reference proteome</keyword>
<dbReference type="GO" id="GO:0006654">
    <property type="term" value="P:phosphatidic acid biosynthetic process"/>
    <property type="evidence" value="ECO:0007669"/>
    <property type="project" value="TreeGrafter"/>
</dbReference>
<dbReference type="Pfam" id="PF01553">
    <property type="entry name" value="Acyltransferase"/>
    <property type="match status" value="1"/>
</dbReference>
<reference evidence="6" key="1">
    <citation type="journal article" date="2018" name="Front. Microbiol.">
        <title>Genome-Based Analysis Reveals the Taxonomy and Diversity of the Family Idiomarinaceae.</title>
        <authorList>
            <person name="Liu Y."/>
            <person name="Lai Q."/>
            <person name="Shao Z."/>
        </authorList>
    </citation>
    <scope>NUCLEOTIDE SEQUENCE [LARGE SCALE GENOMIC DNA]</scope>
    <source>
        <strain evidence="6">AIS</strain>
    </source>
</reference>
<dbReference type="RefSeq" id="WP_126808157.1">
    <property type="nucleotide sequence ID" value="NZ_PIPP01000004.1"/>
</dbReference>
<comment type="caution">
    <text evidence="5">The sequence shown here is derived from an EMBL/GenBank/DDBJ whole genome shotgun (WGS) entry which is preliminary data.</text>
</comment>
<feature type="domain" description="Phospholipid/glycerol acyltransferase" evidence="4">
    <location>
        <begin position="45"/>
        <end position="157"/>
    </location>
</feature>
<keyword evidence="3 5" id="KW-0012">Acyltransferase</keyword>
<dbReference type="PANTHER" id="PTHR10434:SF9">
    <property type="entry name" value="PHOSPHOLIPID_GLYCEROL ACYLTRANSFERASE DOMAIN-CONTAINING PROTEIN"/>
    <property type="match status" value="1"/>
</dbReference>
<evidence type="ECO:0000313" key="5">
    <source>
        <dbReference type="EMBL" id="RUO36137.1"/>
    </source>
</evidence>
<accession>A0A432WR33</accession>
<evidence type="ECO:0000256" key="2">
    <source>
        <dbReference type="ARBA" id="ARBA00022679"/>
    </source>
</evidence>
<dbReference type="GO" id="GO:0003841">
    <property type="term" value="F:1-acylglycerol-3-phosphate O-acyltransferase activity"/>
    <property type="evidence" value="ECO:0007669"/>
    <property type="project" value="TreeGrafter"/>
</dbReference>
<protein>
    <submittedName>
        <fullName evidence="5">Acyltransferase</fullName>
    </submittedName>
</protein>
<dbReference type="PANTHER" id="PTHR10434">
    <property type="entry name" value="1-ACYL-SN-GLYCEROL-3-PHOSPHATE ACYLTRANSFERASE"/>
    <property type="match status" value="1"/>
</dbReference>
<dbReference type="SMART" id="SM00563">
    <property type="entry name" value="PlsC"/>
    <property type="match status" value="1"/>
</dbReference>
<dbReference type="Proteomes" id="UP000286934">
    <property type="component" value="Unassembled WGS sequence"/>
</dbReference>
<evidence type="ECO:0000256" key="3">
    <source>
        <dbReference type="ARBA" id="ARBA00023315"/>
    </source>
</evidence>
<comment type="pathway">
    <text evidence="1">Lipid metabolism.</text>
</comment>
<name>A0A432WR33_9GAMM</name>
<sequence length="195" mass="21526">MRHPSTYQFLPTRGNKFSRWVGRVGLKLFGGWKIIGELPDIPKAIIPVAPHTSNWDFFVGLCVKLALGLRLSFLGKHSIFVFPVKGVLTWLGGIPVQRHSAHGVVGQIVQQFQEREQLVVVIAPEGTRSKVTEWKKGFLHMASNANVPVVPVAFCFATRSILISAPMEVGDDTEAALTRIKSFTNKATGKNPELQ</sequence>
<keyword evidence="2 5" id="KW-0808">Transferase</keyword>
<dbReference type="InterPro" id="IPR002123">
    <property type="entry name" value="Plipid/glycerol_acylTrfase"/>
</dbReference>
<dbReference type="EMBL" id="PIPP01000004">
    <property type="protein sequence ID" value="RUO36137.1"/>
    <property type="molecule type" value="Genomic_DNA"/>
</dbReference>
<dbReference type="OrthoDB" id="9796839at2"/>
<evidence type="ECO:0000313" key="6">
    <source>
        <dbReference type="Proteomes" id="UP000286934"/>
    </source>
</evidence>